<keyword evidence="2" id="KW-1185">Reference proteome</keyword>
<protein>
    <submittedName>
        <fullName evidence="1">Uncharacterized protein</fullName>
    </submittedName>
</protein>
<evidence type="ECO:0000313" key="1">
    <source>
        <dbReference type="EMBL" id="MCV9386370.1"/>
    </source>
</evidence>
<proteinExistence type="predicted"/>
<gene>
    <name evidence="1" type="ORF">N7U62_06830</name>
</gene>
<evidence type="ECO:0000313" key="2">
    <source>
        <dbReference type="Proteomes" id="UP001300692"/>
    </source>
</evidence>
<comment type="caution">
    <text evidence="1">The sequence shown here is derived from an EMBL/GenBank/DDBJ whole genome shotgun (WGS) entry which is preliminary data.</text>
</comment>
<organism evidence="1 2">
    <name type="scientific">Reichenbachiella ulvae</name>
    <dbReference type="NCBI Taxonomy" id="2980104"/>
    <lineage>
        <taxon>Bacteria</taxon>
        <taxon>Pseudomonadati</taxon>
        <taxon>Bacteroidota</taxon>
        <taxon>Cytophagia</taxon>
        <taxon>Cytophagales</taxon>
        <taxon>Reichenbachiellaceae</taxon>
        <taxon>Reichenbachiella</taxon>
    </lineage>
</organism>
<dbReference type="RefSeq" id="WP_264137156.1">
    <property type="nucleotide sequence ID" value="NZ_JAOYOD010000001.1"/>
</dbReference>
<dbReference type="EMBL" id="JAOYOD010000001">
    <property type="protein sequence ID" value="MCV9386370.1"/>
    <property type="molecule type" value="Genomic_DNA"/>
</dbReference>
<accession>A0ABT3CSC7</accession>
<reference evidence="1 2" key="1">
    <citation type="submission" date="2022-10" db="EMBL/GenBank/DDBJ databases">
        <title>Comparative genomics and taxonomic characterization of three novel marine species of genus Reichenbachiella exhibiting antioxidant and polysaccharide degradation activities.</title>
        <authorList>
            <person name="Muhammad N."/>
            <person name="Lee Y.-J."/>
            <person name="Ko J."/>
            <person name="Kim S.-G."/>
        </authorList>
    </citation>
    <scope>NUCLEOTIDE SEQUENCE [LARGE SCALE GENOMIC DNA]</scope>
    <source>
        <strain evidence="1 2">ABR2-5</strain>
    </source>
</reference>
<dbReference type="Proteomes" id="UP001300692">
    <property type="component" value="Unassembled WGS sequence"/>
</dbReference>
<name>A0ABT3CSC7_9BACT</name>
<sequence length="42" mass="4944">MKPIKKPIAKIPEDLKIIGGRVRKQDLNQRRVRAFEKAERES</sequence>